<evidence type="ECO:0000256" key="1">
    <source>
        <dbReference type="SAM" id="Coils"/>
    </source>
</evidence>
<dbReference type="PIRSF" id="PIRSF020555">
    <property type="entry name" value="UCP020555"/>
    <property type="match status" value="1"/>
</dbReference>
<dbReference type="InterPro" id="IPR014508">
    <property type="entry name" value="UCP020555_TPR-like"/>
</dbReference>
<name>A0ABT7LBZ9_9BURK</name>
<dbReference type="EMBL" id="JASVDS010000001">
    <property type="protein sequence ID" value="MDL5030373.1"/>
    <property type="molecule type" value="Genomic_DNA"/>
</dbReference>
<dbReference type="PROSITE" id="PS51257">
    <property type="entry name" value="PROKAR_LIPOPROTEIN"/>
    <property type="match status" value="1"/>
</dbReference>
<gene>
    <name evidence="3" type="ORF">QRD43_00530</name>
</gene>
<organism evidence="3 4">
    <name type="scientific">Roseateles subflavus</name>
    <dbReference type="NCBI Taxonomy" id="3053353"/>
    <lineage>
        <taxon>Bacteria</taxon>
        <taxon>Pseudomonadati</taxon>
        <taxon>Pseudomonadota</taxon>
        <taxon>Betaproteobacteria</taxon>
        <taxon>Burkholderiales</taxon>
        <taxon>Sphaerotilaceae</taxon>
        <taxon>Roseateles</taxon>
    </lineage>
</organism>
<feature type="coiled-coil region" evidence="1">
    <location>
        <begin position="47"/>
        <end position="99"/>
    </location>
</feature>
<sequence length="124" mass="13691">MSKGSHMKTAAALALTLLLGACATAPKPLYHWGSYQPALYAHFKGDDAKAQELLDKLQVQLAETQQSNLLPPPGLHGHMALLNARLGRSEESRRHLERERQLFPESAQYIDMLLRNAQKSSSAS</sequence>
<evidence type="ECO:0000313" key="4">
    <source>
        <dbReference type="Proteomes" id="UP001238603"/>
    </source>
</evidence>
<proteinExistence type="predicted"/>
<evidence type="ECO:0000313" key="3">
    <source>
        <dbReference type="EMBL" id="MDL5030373.1"/>
    </source>
</evidence>
<dbReference type="Pfam" id="PF16068">
    <property type="entry name" value="DUF4810"/>
    <property type="match status" value="1"/>
</dbReference>
<protein>
    <submittedName>
        <fullName evidence="3">DUF4810 domain-containing protein</fullName>
    </submittedName>
</protein>
<keyword evidence="4" id="KW-1185">Reference proteome</keyword>
<accession>A0ABT7LBZ9</accession>
<dbReference type="RefSeq" id="WP_285980513.1">
    <property type="nucleotide sequence ID" value="NZ_JASVDS010000001.1"/>
</dbReference>
<keyword evidence="1" id="KW-0175">Coiled coil</keyword>
<dbReference type="Proteomes" id="UP001238603">
    <property type="component" value="Unassembled WGS sequence"/>
</dbReference>
<feature type="chain" id="PRO_5046587594" evidence="2">
    <location>
        <begin position="24"/>
        <end position="124"/>
    </location>
</feature>
<reference evidence="3 4" key="1">
    <citation type="submission" date="2023-06" db="EMBL/GenBank/DDBJ databases">
        <title>Pelomonas sp. APW6 16S ribosomal RNA gene genome sequencing and assembly.</title>
        <authorList>
            <person name="Woo H."/>
        </authorList>
    </citation>
    <scope>NUCLEOTIDE SEQUENCE [LARGE SCALE GENOMIC DNA]</scope>
    <source>
        <strain evidence="3 4">APW6</strain>
    </source>
</reference>
<evidence type="ECO:0000256" key="2">
    <source>
        <dbReference type="SAM" id="SignalP"/>
    </source>
</evidence>
<comment type="caution">
    <text evidence="3">The sequence shown here is derived from an EMBL/GenBank/DDBJ whole genome shotgun (WGS) entry which is preliminary data.</text>
</comment>
<keyword evidence="2" id="KW-0732">Signal</keyword>
<feature type="signal peptide" evidence="2">
    <location>
        <begin position="1"/>
        <end position="23"/>
    </location>
</feature>